<dbReference type="PROSITE" id="PS51677">
    <property type="entry name" value="NODB"/>
    <property type="match status" value="1"/>
</dbReference>
<dbReference type="AlphaFoldDB" id="A0A1F5KJU5"/>
<keyword evidence="1" id="KW-0732">Signal</keyword>
<dbReference type="PANTHER" id="PTHR34216:SF7">
    <property type="entry name" value="POLY-BETA-1,6-N-ACETYL-D-GLUCOSAMINE N-DEACETYLASE"/>
    <property type="match status" value="1"/>
</dbReference>
<evidence type="ECO:0000256" key="1">
    <source>
        <dbReference type="ARBA" id="ARBA00022729"/>
    </source>
</evidence>
<protein>
    <recommendedName>
        <fullName evidence="2">NodB homology domain-containing protein</fullName>
    </recommendedName>
</protein>
<accession>A0A1F5KJU5</accession>
<evidence type="ECO:0000313" key="4">
    <source>
        <dbReference type="Proteomes" id="UP000177328"/>
    </source>
</evidence>
<evidence type="ECO:0000259" key="2">
    <source>
        <dbReference type="PROSITE" id="PS51677"/>
    </source>
</evidence>
<dbReference type="Proteomes" id="UP000177328">
    <property type="component" value="Unassembled WGS sequence"/>
</dbReference>
<dbReference type="InterPro" id="IPR051398">
    <property type="entry name" value="Polysacch_Deacetylase"/>
</dbReference>
<dbReference type="PANTHER" id="PTHR34216">
    <property type="match status" value="1"/>
</dbReference>
<dbReference type="InterPro" id="IPR002509">
    <property type="entry name" value="NODB_dom"/>
</dbReference>
<comment type="caution">
    <text evidence="3">The sequence shown here is derived from an EMBL/GenBank/DDBJ whole genome shotgun (WGS) entry which is preliminary data.</text>
</comment>
<evidence type="ECO:0000313" key="3">
    <source>
        <dbReference type="EMBL" id="OGE41109.1"/>
    </source>
</evidence>
<dbReference type="SUPFAM" id="SSF88713">
    <property type="entry name" value="Glycoside hydrolase/deacetylase"/>
    <property type="match status" value="1"/>
</dbReference>
<organism evidence="3 4">
    <name type="scientific">Candidatus Daviesbacteria bacterium RIFCSPHIGHO2_02_FULL_43_12</name>
    <dbReference type="NCBI Taxonomy" id="1797776"/>
    <lineage>
        <taxon>Bacteria</taxon>
        <taxon>Candidatus Daviesiibacteriota</taxon>
    </lineage>
</organism>
<gene>
    <name evidence="3" type="ORF">A3D25_01050</name>
</gene>
<dbReference type="GO" id="GO:0016810">
    <property type="term" value="F:hydrolase activity, acting on carbon-nitrogen (but not peptide) bonds"/>
    <property type="evidence" value="ECO:0007669"/>
    <property type="project" value="InterPro"/>
</dbReference>
<dbReference type="CDD" id="cd10918">
    <property type="entry name" value="CE4_NodB_like_5s_6s"/>
    <property type="match status" value="1"/>
</dbReference>
<dbReference type="Gene3D" id="3.20.20.370">
    <property type="entry name" value="Glycoside hydrolase/deacetylase"/>
    <property type="match status" value="1"/>
</dbReference>
<name>A0A1F5KJU5_9BACT</name>
<proteinExistence type="predicted"/>
<dbReference type="InterPro" id="IPR011330">
    <property type="entry name" value="Glyco_hydro/deAcase_b/a-brl"/>
</dbReference>
<dbReference type="Pfam" id="PF01522">
    <property type="entry name" value="Polysacc_deac_1"/>
    <property type="match status" value="1"/>
</dbReference>
<dbReference type="EMBL" id="MFDD01000002">
    <property type="protein sequence ID" value="OGE41109.1"/>
    <property type="molecule type" value="Genomic_DNA"/>
</dbReference>
<feature type="domain" description="NodB homology" evidence="2">
    <location>
        <begin position="144"/>
        <end position="301"/>
    </location>
</feature>
<sequence length="301" mass="33281">MFGVKKISLALCLILSLLIFAFIFLPKTPNQIKVSGTPLSSIRQSILTAVQATAAASTPKPKTATSSAYFIPKNYGRQINVPILMYHYIGANPNPGKDLARDNLSVTPELFEEQLNYLVSNGYHTISLDTLHAILMGTVPAPQKPIVLTFDDGYIDFYINAYPIIRRLDIHVTSFLPTGLIGTSYYMNWDQVKEIHSSGLVSFQAHTIHHANLPTLSLDQAKEEISQSKQTLEAILGVPINFFSYPYGTSNPALWKLVRESGFVGAVGTWTGRIESEGNLFNMPRIKIPGGLPLADFIRRI</sequence>
<dbReference type="GO" id="GO:0005975">
    <property type="term" value="P:carbohydrate metabolic process"/>
    <property type="evidence" value="ECO:0007669"/>
    <property type="project" value="InterPro"/>
</dbReference>
<reference evidence="3 4" key="1">
    <citation type="journal article" date="2016" name="Nat. Commun.">
        <title>Thousands of microbial genomes shed light on interconnected biogeochemical processes in an aquifer system.</title>
        <authorList>
            <person name="Anantharaman K."/>
            <person name="Brown C.T."/>
            <person name="Hug L.A."/>
            <person name="Sharon I."/>
            <person name="Castelle C.J."/>
            <person name="Probst A.J."/>
            <person name="Thomas B.C."/>
            <person name="Singh A."/>
            <person name="Wilkins M.J."/>
            <person name="Karaoz U."/>
            <person name="Brodie E.L."/>
            <person name="Williams K.H."/>
            <person name="Hubbard S.S."/>
            <person name="Banfield J.F."/>
        </authorList>
    </citation>
    <scope>NUCLEOTIDE SEQUENCE [LARGE SCALE GENOMIC DNA]</scope>
</reference>